<comment type="caution">
    <text evidence="2">The sequence shown here is derived from an EMBL/GenBank/DDBJ whole genome shotgun (WGS) entry which is preliminary data.</text>
</comment>
<dbReference type="Proteomes" id="UP000663829">
    <property type="component" value="Unassembled WGS sequence"/>
</dbReference>
<dbReference type="Proteomes" id="UP000681722">
    <property type="component" value="Unassembled WGS sequence"/>
</dbReference>
<evidence type="ECO:0000313" key="2">
    <source>
        <dbReference type="EMBL" id="CAF1274581.1"/>
    </source>
</evidence>
<evidence type="ECO:0000313" key="3">
    <source>
        <dbReference type="EMBL" id="CAF4065102.1"/>
    </source>
</evidence>
<protein>
    <submittedName>
        <fullName evidence="2">Uncharacterized protein</fullName>
    </submittedName>
</protein>
<keyword evidence="1" id="KW-0732">Signal</keyword>
<evidence type="ECO:0000313" key="4">
    <source>
        <dbReference type="Proteomes" id="UP000663829"/>
    </source>
</evidence>
<organism evidence="2 4">
    <name type="scientific">Didymodactylos carnosus</name>
    <dbReference type="NCBI Taxonomy" id="1234261"/>
    <lineage>
        <taxon>Eukaryota</taxon>
        <taxon>Metazoa</taxon>
        <taxon>Spiralia</taxon>
        <taxon>Gnathifera</taxon>
        <taxon>Rotifera</taxon>
        <taxon>Eurotatoria</taxon>
        <taxon>Bdelloidea</taxon>
        <taxon>Philodinida</taxon>
        <taxon>Philodinidae</taxon>
        <taxon>Didymodactylos</taxon>
    </lineage>
</organism>
<feature type="chain" id="PRO_5036411363" evidence="1">
    <location>
        <begin position="18"/>
        <end position="109"/>
    </location>
</feature>
<feature type="signal peptide" evidence="1">
    <location>
        <begin position="1"/>
        <end position="17"/>
    </location>
</feature>
<accession>A0A815C1K9</accession>
<name>A0A815C1K9_9BILA</name>
<proteinExistence type="predicted"/>
<keyword evidence="4" id="KW-1185">Reference proteome</keyword>
<dbReference type="EMBL" id="CAJNOQ010011344">
    <property type="protein sequence ID" value="CAF1274581.1"/>
    <property type="molecule type" value="Genomic_DNA"/>
</dbReference>
<dbReference type="AlphaFoldDB" id="A0A815C1K9"/>
<sequence>MHFILLIYLIIPPHILTTVTIDCIANGMLTNNTDSLTTWLNTQDNETCLCYALTLNSLVVALNVFSNGSCQLFFNYLSYKEIQINLDSTLYLLQPLPRSLSVQPPGSGR</sequence>
<evidence type="ECO:0000256" key="1">
    <source>
        <dbReference type="SAM" id="SignalP"/>
    </source>
</evidence>
<gene>
    <name evidence="2" type="ORF">GPM918_LOCUS27253</name>
    <name evidence="3" type="ORF">SRO942_LOCUS27544</name>
</gene>
<reference evidence="2" key="1">
    <citation type="submission" date="2021-02" db="EMBL/GenBank/DDBJ databases">
        <authorList>
            <person name="Nowell W R."/>
        </authorList>
    </citation>
    <scope>NUCLEOTIDE SEQUENCE</scope>
</reference>
<dbReference type="EMBL" id="CAJOBC010024905">
    <property type="protein sequence ID" value="CAF4065102.1"/>
    <property type="molecule type" value="Genomic_DNA"/>
</dbReference>